<dbReference type="OMA" id="AKMEIMQ"/>
<feature type="compositionally biased region" description="Polar residues" evidence="1">
    <location>
        <begin position="111"/>
        <end position="142"/>
    </location>
</feature>
<dbReference type="PhylomeDB" id="B4JH63"/>
<dbReference type="PROSITE" id="PS51029">
    <property type="entry name" value="MADF"/>
    <property type="match status" value="1"/>
</dbReference>
<dbReference type="AlphaFoldDB" id="B4JH63"/>
<evidence type="ECO:0000256" key="1">
    <source>
        <dbReference type="SAM" id="MobiDB-lite"/>
    </source>
</evidence>
<proteinExistence type="predicted"/>
<feature type="domain" description="MADF" evidence="2">
    <location>
        <begin position="1"/>
        <end position="90"/>
    </location>
</feature>
<sequence>MWDKTHKDFSIRSLKHSFWMNLKYTLEKRFNCRAYTNELARKWLNLLSYYRAQQKAILDANGRGAQPEEIKRLEGWKFFQLMKFLPLGGHDKNGVDVENVYDSTHSEDSDNISSSAPIDETQASSQYADPGSPFQQSTSKVASKNKAGKQIAIEEFNVPMEDNDIEIEETTSIPLEPMTDGFSSTPSFHYGMAIGQEVFELEENLKIDAKMEIMQVIVKYQKQQLHRTAMNLAGS</sequence>
<dbReference type="EMBL" id="CH916369">
    <property type="protein sequence ID" value="EDV92754.1"/>
    <property type="molecule type" value="Genomic_DNA"/>
</dbReference>
<accession>B4JH63</accession>
<dbReference type="eggNOG" id="ENOG502TCDK">
    <property type="taxonomic scope" value="Eukaryota"/>
</dbReference>
<dbReference type="OrthoDB" id="8775784at2759"/>
<evidence type="ECO:0000313" key="4">
    <source>
        <dbReference type="Proteomes" id="UP000001070"/>
    </source>
</evidence>
<name>B4JH63_DROGR</name>
<dbReference type="KEGG" id="dgr:6563060"/>
<evidence type="ECO:0000313" key="3">
    <source>
        <dbReference type="EMBL" id="EDV92754.1"/>
    </source>
</evidence>
<dbReference type="Pfam" id="PF10545">
    <property type="entry name" value="MADF_DNA_bdg"/>
    <property type="match status" value="1"/>
</dbReference>
<feature type="region of interest" description="Disordered" evidence="1">
    <location>
        <begin position="101"/>
        <end position="146"/>
    </location>
</feature>
<organism evidence="4">
    <name type="scientific">Drosophila grimshawi</name>
    <name type="common">Hawaiian fruit fly</name>
    <name type="synonym">Idiomyia grimshawi</name>
    <dbReference type="NCBI Taxonomy" id="7222"/>
    <lineage>
        <taxon>Eukaryota</taxon>
        <taxon>Metazoa</taxon>
        <taxon>Ecdysozoa</taxon>
        <taxon>Arthropoda</taxon>
        <taxon>Hexapoda</taxon>
        <taxon>Insecta</taxon>
        <taxon>Pterygota</taxon>
        <taxon>Neoptera</taxon>
        <taxon>Endopterygota</taxon>
        <taxon>Diptera</taxon>
        <taxon>Brachycera</taxon>
        <taxon>Muscomorpha</taxon>
        <taxon>Ephydroidea</taxon>
        <taxon>Drosophilidae</taxon>
        <taxon>Drosophila</taxon>
        <taxon>Hawaiian Drosophila</taxon>
    </lineage>
</organism>
<gene>
    <name evidence="3" type="primary">Dgri\GH18655</name>
    <name evidence="3" type="ORF">Dgri_GH18655</name>
</gene>
<dbReference type="HOGENOM" id="CLU_091121_0_0_1"/>
<protein>
    <submittedName>
        <fullName evidence="3">GH18655</fullName>
    </submittedName>
</protein>
<dbReference type="Proteomes" id="UP000001070">
    <property type="component" value="Unassembled WGS sequence"/>
</dbReference>
<dbReference type="InParanoid" id="B4JH63"/>
<reference evidence="3 4" key="1">
    <citation type="journal article" date="2007" name="Nature">
        <title>Evolution of genes and genomes on the Drosophila phylogeny.</title>
        <authorList>
            <consortium name="Drosophila 12 Genomes Consortium"/>
            <person name="Clark A.G."/>
            <person name="Eisen M.B."/>
            <person name="Smith D.R."/>
            <person name="Bergman C.M."/>
            <person name="Oliver B."/>
            <person name="Markow T.A."/>
            <person name="Kaufman T.C."/>
            <person name="Kellis M."/>
            <person name="Gelbart W."/>
            <person name="Iyer V.N."/>
            <person name="Pollard D.A."/>
            <person name="Sackton T.B."/>
            <person name="Larracuente A.M."/>
            <person name="Singh N.D."/>
            <person name="Abad J.P."/>
            <person name="Abt D.N."/>
            <person name="Adryan B."/>
            <person name="Aguade M."/>
            <person name="Akashi H."/>
            <person name="Anderson W.W."/>
            <person name="Aquadro C.F."/>
            <person name="Ardell D.H."/>
            <person name="Arguello R."/>
            <person name="Artieri C.G."/>
            <person name="Barbash D.A."/>
            <person name="Barker D."/>
            <person name="Barsanti P."/>
            <person name="Batterham P."/>
            <person name="Batzoglou S."/>
            <person name="Begun D."/>
            <person name="Bhutkar A."/>
            <person name="Blanco E."/>
            <person name="Bosak S.A."/>
            <person name="Bradley R.K."/>
            <person name="Brand A.D."/>
            <person name="Brent M.R."/>
            <person name="Brooks A.N."/>
            <person name="Brown R.H."/>
            <person name="Butlin R.K."/>
            <person name="Caggese C."/>
            <person name="Calvi B.R."/>
            <person name="Bernardo de Carvalho A."/>
            <person name="Caspi A."/>
            <person name="Castrezana S."/>
            <person name="Celniker S.E."/>
            <person name="Chang J.L."/>
            <person name="Chapple C."/>
            <person name="Chatterji S."/>
            <person name="Chinwalla A."/>
            <person name="Civetta A."/>
            <person name="Clifton S.W."/>
            <person name="Comeron J.M."/>
            <person name="Costello J.C."/>
            <person name="Coyne J.A."/>
            <person name="Daub J."/>
            <person name="David R.G."/>
            <person name="Delcher A.L."/>
            <person name="Delehaunty K."/>
            <person name="Do C.B."/>
            <person name="Ebling H."/>
            <person name="Edwards K."/>
            <person name="Eickbush T."/>
            <person name="Evans J.D."/>
            <person name="Filipski A."/>
            <person name="Findeiss S."/>
            <person name="Freyhult E."/>
            <person name="Fulton L."/>
            <person name="Fulton R."/>
            <person name="Garcia A.C."/>
            <person name="Gardiner A."/>
            <person name="Garfield D.A."/>
            <person name="Garvin B.E."/>
            <person name="Gibson G."/>
            <person name="Gilbert D."/>
            <person name="Gnerre S."/>
            <person name="Godfrey J."/>
            <person name="Good R."/>
            <person name="Gotea V."/>
            <person name="Gravely B."/>
            <person name="Greenberg A.J."/>
            <person name="Griffiths-Jones S."/>
            <person name="Gross S."/>
            <person name="Guigo R."/>
            <person name="Gustafson E.A."/>
            <person name="Haerty W."/>
            <person name="Hahn M.W."/>
            <person name="Halligan D.L."/>
            <person name="Halpern A.L."/>
            <person name="Halter G.M."/>
            <person name="Han M.V."/>
            <person name="Heger A."/>
            <person name="Hillier L."/>
            <person name="Hinrichs A.S."/>
            <person name="Holmes I."/>
            <person name="Hoskins R.A."/>
            <person name="Hubisz M.J."/>
            <person name="Hultmark D."/>
            <person name="Huntley M.A."/>
            <person name="Jaffe D.B."/>
            <person name="Jagadeeshan S."/>
            <person name="Jeck W.R."/>
            <person name="Johnson J."/>
            <person name="Jones C.D."/>
            <person name="Jordan W.C."/>
            <person name="Karpen G.H."/>
            <person name="Kataoka E."/>
            <person name="Keightley P.D."/>
            <person name="Kheradpour P."/>
            <person name="Kirkness E.F."/>
            <person name="Koerich L.B."/>
            <person name="Kristiansen K."/>
            <person name="Kudrna D."/>
            <person name="Kulathinal R.J."/>
            <person name="Kumar S."/>
            <person name="Kwok R."/>
            <person name="Lander E."/>
            <person name="Langley C.H."/>
            <person name="Lapoint R."/>
            <person name="Lazzaro B.P."/>
            <person name="Lee S.J."/>
            <person name="Levesque L."/>
            <person name="Li R."/>
            <person name="Lin C.F."/>
            <person name="Lin M.F."/>
            <person name="Lindblad-Toh K."/>
            <person name="Llopart A."/>
            <person name="Long M."/>
            <person name="Low L."/>
            <person name="Lozovsky E."/>
            <person name="Lu J."/>
            <person name="Luo M."/>
            <person name="Machado C.A."/>
            <person name="Makalowski W."/>
            <person name="Marzo M."/>
            <person name="Matsuda M."/>
            <person name="Matzkin L."/>
            <person name="McAllister B."/>
            <person name="McBride C.S."/>
            <person name="McKernan B."/>
            <person name="McKernan K."/>
            <person name="Mendez-Lago M."/>
            <person name="Minx P."/>
            <person name="Mollenhauer M.U."/>
            <person name="Montooth K."/>
            <person name="Mount S.M."/>
            <person name="Mu X."/>
            <person name="Myers E."/>
            <person name="Negre B."/>
            <person name="Newfeld S."/>
            <person name="Nielsen R."/>
            <person name="Noor M.A."/>
            <person name="O'Grady P."/>
            <person name="Pachter L."/>
            <person name="Papaceit M."/>
            <person name="Parisi M.J."/>
            <person name="Parisi M."/>
            <person name="Parts L."/>
            <person name="Pedersen J.S."/>
            <person name="Pesole G."/>
            <person name="Phillippy A.M."/>
            <person name="Ponting C.P."/>
            <person name="Pop M."/>
            <person name="Porcelli D."/>
            <person name="Powell J.R."/>
            <person name="Prohaska S."/>
            <person name="Pruitt K."/>
            <person name="Puig M."/>
            <person name="Quesneville H."/>
            <person name="Ram K.R."/>
            <person name="Rand D."/>
            <person name="Rasmussen M.D."/>
            <person name="Reed L.K."/>
            <person name="Reenan R."/>
            <person name="Reily A."/>
            <person name="Remington K.A."/>
            <person name="Rieger T.T."/>
            <person name="Ritchie M.G."/>
            <person name="Robin C."/>
            <person name="Rogers Y.H."/>
            <person name="Rohde C."/>
            <person name="Rozas J."/>
            <person name="Rubenfield M.J."/>
            <person name="Ruiz A."/>
            <person name="Russo S."/>
            <person name="Salzberg S.L."/>
            <person name="Sanchez-Gracia A."/>
            <person name="Saranga D.J."/>
            <person name="Sato H."/>
            <person name="Schaeffer S.W."/>
            <person name="Schatz M.C."/>
            <person name="Schlenke T."/>
            <person name="Schwartz R."/>
            <person name="Segarra C."/>
            <person name="Singh R.S."/>
            <person name="Sirot L."/>
            <person name="Sirota M."/>
            <person name="Sisneros N.B."/>
            <person name="Smith C.D."/>
            <person name="Smith T.F."/>
            <person name="Spieth J."/>
            <person name="Stage D.E."/>
            <person name="Stark A."/>
            <person name="Stephan W."/>
            <person name="Strausberg R.L."/>
            <person name="Strempel S."/>
            <person name="Sturgill D."/>
            <person name="Sutton G."/>
            <person name="Sutton G.G."/>
            <person name="Tao W."/>
            <person name="Teichmann S."/>
            <person name="Tobari Y.N."/>
            <person name="Tomimura Y."/>
            <person name="Tsolas J.M."/>
            <person name="Valente V.L."/>
            <person name="Venter E."/>
            <person name="Venter J.C."/>
            <person name="Vicario S."/>
            <person name="Vieira F.G."/>
            <person name="Vilella A.J."/>
            <person name="Villasante A."/>
            <person name="Walenz B."/>
            <person name="Wang J."/>
            <person name="Wasserman M."/>
            <person name="Watts T."/>
            <person name="Wilson D."/>
            <person name="Wilson R.K."/>
            <person name="Wing R.A."/>
            <person name="Wolfner M.F."/>
            <person name="Wong A."/>
            <person name="Wong G.K."/>
            <person name="Wu C.I."/>
            <person name="Wu G."/>
            <person name="Yamamoto D."/>
            <person name="Yang H.P."/>
            <person name="Yang S.P."/>
            <person name="Yorke J.A."/>
            <person name="Yoshida K."/>
            <person name="Zdobnov E."/>
            <person name="Zhang P."/>
            <person name="Zhang Y."/>
            <person name="Zimin A.V."/>
            <person name="Baldwin J."/>
            <person name="Abdouelleil A."/>
            <person name="Abdulkadir J."/>
            <person name="Abebe A."/>
            <person name="Abera B."/>
            <person name="Abreu J."/>
            <person name="Acer S.C."/>
            <person name="Aftuck L."/>
            <person name="Alexander A."/>
            <person name="An P."/>
            <person name="Anderson E."/>
            <person name="Anderson S."/>
            <person name="Arachi H."/>
            <person name="Azer M."/>
            <person name="Bachantsang P."/>
            <person name="Barry A."/>
            <person name="Bayul T."/>
            <person name="Berlin A."/>
            <person name="Bessette D."/>
            <person name="Bloom T."/>
            <person name="Blye J."/>
            <person name="Boguslavskiy L."/>
            <person name="Bonnet C."/>
            <person name="Boukhgalter B."/>
            <person name="Bourzgui I."/>
            <person name="Brown A."/>
            <person name="Cahill P."/>
            <person name="Channer S."/>
            <person name="Cheshatsang Y."/>
            <person name="Chuda L."/>
            <person name="Citroen M."/>
            <person name="Collymore A."/>
            <person name="Cooke P."/>
            <person name="Costello M."/>
            <person name="D'Aco K."/>
            <person name="Daza R."/>
            <person name="De Haan G."/>
            <person name="DeGray S."/>
            <person name="DeMaso C."/>
            <person name="Dhargay N."/>
            <person name="Dooley K."/>
            <person name="Dooley E."/>
            <person name="Doricent M."/>
            <person name="Dorje P."/>
            <person name="Dorjee K."/>
            <person name="Dupes A."/>
            <person name="Elong R."/>
            <person name="Falk J."/>
            <person name="Farina A."/>
            <person name="Faro S."/>
            <person name="Ferguson D."/>
            <person name="Fisher S."/>
            <person name="Foley C.D."/>
            <person name="Franke A."/>
            <person name="Friedrich D."/>
            <person name="Gadbois L."/>
            <person name="Gearin G."/>
            <person name="Gearin C.R."/>
            <person name="Giannoukos G."/>
            <person name="Goode T."/>
            <person name="Graham J."/>
            <person name="Grandbois E."/>
            <person name="Grewal S."/>
            <person name="Gyaltsen K."/>
            <person name="Hafez N."/>
            <person name="Hagos B."/>
            <person name="Hall J."/>
            <person name="Henson C."/>
            <person name="Hollinger A."/>
            <person name="Honan T."/>
            <person name="Huard M.D."/>
            <person name="Hughes L."/>
            <person name="Hurhula B."/>
            <person name="Husby M.E."/>
            <person name="Kamat A."/>
            <person name="Kanga B."/>
            <person name="Kashin S."/>
            <person name="Khazanovich D."/>
            <person name="Kisner P."/>
            <person name="Lance K."/>
            <person name="Lara M."/>
            <person name="Lee W."/>
            <person name="Lennon N."/>
            <person name="Letendre F."/>
            <person name="LeVine R."/>
            <person name="Lipovsky A."/>
            <person name="Liu X."/>
            <person name="Liu J."/>
            <person name="Liu S."/>
            <person name="Lokyitsang T."/>
            <person name="Lokyitsang Y."/>
            <person name="Lubonja R."/>
            <person name="Lui A."/>
            <person name="MacDonald P."/>
            <person name="Magnisalis V."/>
            <person name="Maru K."/>
            <person name="Matthews C."/>
            <person name="McCusker W."/>
            <person name="McDonough S."/>
            <person name="Mehta T."/>
            <person name="Meldrim J."/>
            <person name="Meneus L."/>
            <person name="Mihai O."/>
            <person name="Mihalev A."/>
            <person name="Mihova T."/>
            <person name="Mittelman R."/>
            <person name="Mlenga V."/>
            <person name="Montmayeur A."/>
            <person name="Mulrain L."/>
            <person name="Navidi A."/>
            <person name="Naylor J."/>
            <person name="Negash T."/>
            <person name="Nguyen T."/>
            <person name="Nguyen N."/>
            <person name="Nicol R."/>
            <person name="Norbu C."/>
            <person name="Norbu N."/>
            <person name="Novod N."/>
            <person name="O'Neill B."/>
            <person name="Osman S."/>
            <person name="Markiewicz E."/>
            <person name="Oyono O.L."/>
            <person name="Patti C."/>
            <person name="Phunkhang P."/>
            <person name="Pierre F."/>
            <person name="Priest M."/>
            <person name="Raghuraman S."/>
            <person name="Rege F."/>
            <person name="Reyes R."/>
            <person name="Rise C."/>
            <person name="Rogov P."/>
            <person name="Ross K."/>
            <person name="Ryan E."/>
            <person name="Settipalli S."/>
            <person name="Shea T."/>
            <person name="Sherpa N."/>
            <person name="Shi L."/>
            <person name="Shih D."/>
            <person name="Sparrow T."/>
            <person name="Spaulding J."/>
            <person name="Stalker J."/>
            <person name="Stange-Thomann N."/>
            <person name="Stavropoulos S."/>
            <person name="Stone C."/>
            <person name="Strader C."/>
            <person name="Tesfaye S."/>
            <person name="Thomson T."/>
            <person name="Thoulutsang Y."/>
            <person name="Thoulutsang D."/>
            <person name="Topham K."/>
            <person name="Topping I."/>
            <person name="Tsamla T."/>
            <person name="Vassiliev H."/>
            <person name="Vo A."/>
            <person name="Wangchuk T."/>
            <person name="Wangdi T."/>
            <person name="Weiand M."/>
            <person name="Wilkinson J."/>
            <person name="Wilson A."/>
            <person name="Yadav S."/>
            <person name="Young G."/>
            <person name="Yu Q."/>
            <person name="Zembek L."/>
            <person name="Zhong D."/>
            <person name="Zimmer A."/>
            <person name="Zwirko Z."/>
            <person name="Jaffe D.B."/>
            <person name="Alvarez P."/>
            <person name="Brockman W."/>
            <person name="Butler J."/>
            <person name="Chin C."/>
            <person name="Gnerre S."/>
            <person name="Grabherr M."/>
            <person name="Kleber M."/>
            <person name="Mauceli E."/>
            <person name="MacCallum I."/>
        </authorList>
    </citation>
    <scope>NUCLEOTIDE SEQUENCE [LARGE SCALE GENOMIC DNA]</scope>
    <source>
        <strain evidence="4">Tucson 15287-2541.00</strain>
    </source>
</reference>
<evidence type="ECO:0000259" key="2">
    <source>
        <dbReference type="PROSITE" id="PS51029"/>
    </source>
</evidence>
<dbReference type="InterPro" id="IPR006578">
    <property type="entry name" value="MADF-dom"/>
</dbReference>
<keyword evidence="4" id="KW-1185">Reference proteome</keyword>